<protein>
    <submittedName>
        <fullName evidence="8">Cytochrome C biogenesis protein transmembrane region</fullName>
    </submittedName>
</protein>
<sequence length="284" mass="29990">MNPLIAFLGGVLTLLAPCSVMLLPAFFSYAFQSPQKLIARCGIFWLGLLTPLIPLGAALSSVVALIREHSAFITQVIALLVIIAGLITLFSLDVPVFRVRSLEKASRSRDTAWAVYLLGITYGIAGVGCAGPILGAVLATSSLGGSVVEGIIAVIFYSAGMAFPLLALALLWQHSAGRIQAIVRPKPVTLLKRQTTWTNVVSGLVLIILGFTIFKIDLSNPLGGIVSIDTLASWEESIMGLFGTLPAWVITLAGALIIGAIVALLWKPRSASLPSSTPSEEQQD</sequence>
<evidence type="ECO:0000313" key="8">
    <source>
        <dbReference type="EMBL" id="VYS91625.1"/>
    </source>
</evidence>
<evidence type="ECO:0000256" key="6">
    <source>
        <dbReference type="SAM" id="Phobius"/>
    </source>
</evidence>
<name>A0A6N2SIW6_9ACTO</name>
<feature type="transmembrane region" description="Helical" evidence="6">
    <location>
        <begin position="6"/>
        <end position="31"/>
    </location>
</feature>
<reference evidence="8" key="1">
    <citation type="submission" date="2019-11" db="EMBL/GenBank/DDBJ databases">
        <authorList>
            <person name="Feng L."/>
        </authorList>
    </citation>
    <scope>NUCLEOTIDE SEQUENCE</scope>
    <source>
        <strain evidence="8">AodontolyticusLFYP35</strain>
    </source>
</reference>
<dbReference type="GO" id="GO:0016020">
    <property type="term" value="C:membrane"/>
    <property type="evidence" value="ECO:0007669"/>
    <property type="project" value="UniProtKB-SubCell"/>
</dbReference>
<keyword evidence="4 6" id="KW-1133">Transmembrane helix</keyword>
<dbReference type="EMBL" id="CACRSM010000002">
    <property type="protein sequence ID" value="VYS91625.1"/>
    <property type="molecule type" value="Genomic_DNA"/>
</dbReference>
<comment type="similarity">
    <text evidence="2">Belongs to the DsbD family.</text>
</comment>
<dbReference type="InterPro" id="IPR051790">
    <property type="entry name" value="Cytochrome_c-biogenesis_DsbD"/>
</dbReference>
<gene>
    <name evidence="8" type="ORF">AOLFYP35_00820</name>
</gene>
<feature type="transmembrane region" description="Helical" evidence="6">
    <location>
        <begin position="43"/>
        <end position="66"/>
    </location>
</feature>
<feature type="transmembrane region" description="Helical" evidence="6">
    <location>
        <begin position="72"/>
        <end position="92"/>
    </location>
</feature>
<evidence type="ECO:0000256" key="3">
    <source>
        <dbReference type="ARBA" id="ARBA00022692"/>
    </source>
</evidence>
<dbReference type="GO" id="GO:0017004">
    <property type="term" value="P:cytochrome complex assembly"/>
    <property type="evidence" value="ECO:0007669"/>
    <property type="project" value="InterPro"/>
</dbReference>
<dbReference type="InterPro" id="IPR003834">
    <property type="entry name" value="Cyt_c_assmbl_TM_dom"/>
</dbReference>
<dbReference type="Pfam" id="PF02683">
    <property type="entry name" value="DsbD_TM"/>
    <property type="match status" value="1"/>
</dbReference>
<accession>A0A6N2SIW6</accession>
<keyword evidence="3 6" id="KW-0812">Transmembrane</keyword>
<feature type="transmembrane region" description="Helical" evidence="6">
    <location>
        <begin position="196"/>
        <end position="214"/>
    </location>
</feature>
<feature type="transmembrane region" description="Helical" evidence="6">
    <location>
        <begin position="151"/>
        <end position="172"/>
    </location>
</feature>
<evidence type="ECO:0000256" key="1">
    <source>
        <dbReference type="ARBA" id="ARBA00004141"/>
    </source>
</evidence>
<organism evidence="8">
    <name type="scientific">Schaalia odontolytica</name>
    <dbReference type="NCBI Taxonomy" id="1660"/>
    <lineage>
        <taxon>Bacteria</taxon>
        <taxon>Bacillati</taxon>
        <taxon>Actinomycetota</taxon>
        <taxon>Actinomycetes</taxon>
        <taxon>Actinomycetales</taxon>
        <taxon>Actinomycetaceae</taxon>
        <taxon>Schaalia</taxon>
    </lineage>
</organism>
<feature type="domain" description="Cytochrome C biogenesis protein transmembrane" evidence="7">
    <location>
        <begin position="4"/>
        <end position="171"/>
    </location>
</feature>
<feature type="transmembrane region" description="Helical" evidence="6">
    <location>
        <begin position="113"/>
        <end position="139"/>
    </location>
</feature>
<evidence type="ECO:0000256" key="5">
    <source>
        <dbReference type="ARBA" id="ARBA00023136"/>
    </source>
</evidence>
<feature type="transmembrane region" description="Helical" evidence="6">
    <location>
        <begin position="245"/>
        <end position="266"/>
    </location>
</feature>
<dbReference type="AlphaFoldDB" id="A0A6N2SIW6"/>
<evidence type="ECO:0000256" key="4">
    <source>
        <dbReference type="ARBA" id="ARBA00022989"/>
    </source>
</evidence>
<evidence type="ECO:0000256" key="2">
    <source>
        <dbReference type="ARBA" id="ARBA00006143"/>
    </source>
</evidence>
<comment type="subcellular location">
    <subcellularLocation>
        <location evidence="1">Membrane</location>
        <topology evidence="1">Multi-pass membrane protein</topology>
    </subcellularLocation>
</comment>
<dbReference type="PANTHER" id="PTHR31272:SF4">
    <property type="entry name" value="CYTOCHROME C-TYPE BIOGENESIS PROTEIN HI_1454-RELATED"/>
    <property type="match status" value="1"/>
</dbReference>
<evidence type="ECO:0000259" key="7">
    <source>
        <dbReference type="Pfam" id="PF02683"/>
    </source>
</evidence>
<keyword evidence="5 6" id="KW-0472">Membrane</keyword>
<proteinExistence type="inferred from homology"/>
<dbReference type="PANTHER" id="PTHR31272">
    <property type="entry name" value="CYTOCHROME C-TYPE BIOGENESIS PROTEIN HI_1454-RELATED"/>
    <property type="match status" value="1"/>
</dbReference>